<gene>
    <name evidence="2" type="ORF">SCHCODRAFT_238699</name>
</gene>
<dbReference type="VEuPathDB" id="FungiDB:SCHCODRAFT_01343527"/>
<dbReference type="HOGENOM" id="CLU_335279_0_0_1"/>
<dbReference type="GeneID" id="9596584"/>
<feature type="compositionally biased region" description="Basic and acidic residues" evidence="1">
    <location>
        <begin position="744"/>
        <end position="753"/>
    </location>
</feature>
<feature type="compositionally biased region" description="Basic and acidic residues" evidence="1">
    <location>
        <begin position="267"/>
        <end position="285"/>
    </location>
</feature>
<feature type="compositionally biased region" description="Polar residues" evidence="1">
    <location>
        <begin position="632"/>
        <end position="641"/>
    </location>
</feature>
<dbReference type="KEGG" id="scm:SCHCO_01343527"/>
<keyword evidence="3" id="KW-1185">Reference proteome</keyword>
<dbReference type="InParanoid" id="D8QLD2"/>
<feature type="compositionally biased region" description="Acidic residues" evidence="1">
    <location>
        <begin position="118"/>
        <end position="131"/>
    </location>
</feature>
<sequence>MDNVFWNGYDASNNAFTRMEAQTKENAPEGNTTLPRRSSASNTDAQHGEGKMALSLQASPGRAQPGRRALSRSANSLFFLNDLQGLQREPSFENIGVAPVDTWNLGIPVETSLSDLSSSEDDEDEDDDDEPVAPPPPPPSRARGGRRRASAPRRMAGGRKARVQEDAEDSEDDAGATAKPPIRTARSSGRTRGSATTRGRASTRGRATSTRGRASTARAQTRTRTGPARSAAVQTPIDDVATSNSESLEELERRLRAETIVILRRKQEEEAARRANAEDHARADSGDDSDTDTESVASAVSEVGSIAPAVQLWRPIADDVADFTPSPSRTPPATASAPEPAPLPSATPEPAATSPRQTSIEGEERAIEAQPEVEDSANTPASPAPAHPNHVPREESAQQAVTAPMSSMPANLSARHSSPAPAQNPPRALVQNPPPAPAHFAPPNPAPVQPAAPVPWFSQAAPMAYAPTPYTNTPMDGMPAVPHAHEHRQPHIHSHYRLPAPSYHPQPAPMHYRQHAAPAQSSYGAVPPQATVEAQPMDSTMFPAPPLVMLAPPMQSQPLVQAPVVSHGSVRANKRPWSSTQEPWAANYTSAAAPAPAHAQGTMGAHAGSSTQSSSGSVSSGVSSSRIGAQRPTHTNSNGTARNIAPLPFWPPASSAMLGPANYTGAYGAPVGRKYKRILYASDQVPTVVAVLLMLQEVINGDAVFSEELYQMIYHHHPDYREHLEKAVALARKPDTSAPPPPPRKCEGVKDTTEPVAPGAHRHECRWDHQGHPGKWCGWEFEIDYSQLGSSRYKDEIYEHIREHVGQDPKTPIGCRWEGCTSTSVFQNVGGHTAQHIFPDPIRDAKRARLG</sequence>
<accession>D8QLD2</accession>
<feature type="region of interest" description="Disordered" evidence="1">
    <location>
        <begin position="267"/>
        <end position="447"/>
    </location>
</feature>
<reference evidence="2 3" key="1">
    <citation type="journal article" date="2010" name="Nat. Biotechnol.">
        <title>Genome sequence of the model mushroom Schizophyllum commune.</title>
        <authorList>
            <person name="Ohm R.A."/>
            <person name="de Jong J.F."/>
            <person name="Lugones L.G."/>
            <person name="Aerts A."/>
            <person name="Kothe E."/>
            <person name="Stajich J.E."/>
            <person name="de Vries R.P."/>
            <person name="Record E."/>
            <person name="Levasseur A."/>
            <person name="Baker S.E."/>
            <person name="Bartholomew K.A."/>
            <person name="Coutinho P.M."/>
            <person name="Erdmann S."/>
            <person name="Fowler T.J."/>
            <person name="Gathman A.C."/>
            <person name="Lombard V."/>
            <person name="Henrissat B."/>
            <person name="Knabe N."/>
            <person name="Kuees U."/>
            <person name="Lilly W.W."/>
            <person name="Lindquist E."/>
            <person name="Lucas S."/>
            <person name="Magnuson J.K."/>
            <person name="Piumi F."/>
            <person name="Raudaskoski M."/>
            <person name="Salamov A."/>
            <person name="Schmutz J."/>
            <person name="Schwarze F.W.M.R."/>
            <person name="vanKuyk P.A."/>
            <person name="Horton J.S."/>
            <person name="Grigoriev I.V."/>
            <person name="Woesten H.A.B."/>
        </authorList>
    </citation>
    <scope>NUCLEOTIDE SEQUENCE [LARGE SCALE GENOMIC DNA]</scope>
    <source>
        <strain evidence="3">H4-8 / FGSC 9210</strain>
    </source>
</reference>
<name>D8QLD2_SCHCM</name>
<evidence type="ECO:0000256" key="1">
    <source>
        <dbReference type="SAM" id="MobiDB-lite"/>
    </source>
</evidence>
<feature type="region of interest" description="Disordered" evidence="1">
    <location>
        <begin position="23"/>
        <end position="69"/>
    </location>
</feature>
<feature type="compositionally biased region" description="Low complexity" evidence="1">
    <location>
        <begin position="590"/>
        <end position="599"/>
    </location>
</feature>
<feature type="compositionally biased region" description="Polar residues" evidence="1">
    <location>
        <begin position="29"/>
        <end position="45"/>
    </location>
</feature>
<feature type="region of interest" description="Disordered" evidence="1">
    <location>
        <begin position="113"/>
        <end position="251"/>
    </location>
</feature>
<feature type="compositionally biased region" description="Polar residues" evidence="1">
    <location>
        <begin position="397"/>
        <end position="416"/>
    </location>
</feature>
<feature type="compositionally biased region" description="Low complexity" evidence="1">
    <location>
        <begin position="324"/>
        <end position="338"/>
    </location>
</feature>
<dbReference type="EMBL" id="GL377318">
    <property type="protein sequence ID" value="EFI91238.1"/>
    <property type="molecule type" value="Genomic_DNA"/>
</dbReference>
<feature type="compositionally biased region" description="Low complexity" evidence="1">
    <location>
        <begin position="294"/>
        <end position="303"/>
    </location>
</feature>
<feature type="compositionally biased region" description="Low complexity" evidence="1">
    <location>
        <begin position="175"/>
        <end position="229"/>
    </location>
</feature>
<feature type="compositionally biased region" description="Low complexity" evidence="1">
    <location>
        <begin position="608"/>
        <end position="625"/>
    </location>
</feature>
<proteinExistence type="predicted"/>
<protein>
    <submittedName>
        <fullName evidence="2">Uncharacterized protein</fullName>
    </submittedName>
</protein>
<dbReference type="Proteomes" id="UP000007431">
    <property type="component" value="Unassembled WGS sequence"/>
</dbReference>
<dbReference type="AlphaFoldDB" id="D8QLD2"/>
<organism evidence="3">
    <name type="scientific">Schizophyllum commune (strain H4-8 / FGSC 9210)</name>
    <name type="common">Split gill fungus</name>
    <dbReference type="NCBI Taxonomy" id="578458"/>
    <lineage>
        <taxon>Eukaryota</taxon>
        <taxon>Fungi</taxon>
        <taxon>Dikarya</taxon>
        <taxon>Basidiomycota</taxon>
        <taxon>Agaricomycotina</taxon>
        <taxon>Agaricomycetes</taxon>
        <taxon>Agaricomycetidae</taxon>
        <taxon>Agaricales</taxon>
        <taxon>Schizophyllaceae</taxon>
        <taxon>Schizophyllum</taxon>
    </lineage>
</organism>
<evidence type="ECO:0000313" key="3">
    <source>
        <dbReference type="Proteomes" id="UP000007431"/>
    </source>
</evidence>
<feature type="region of interest" description="Disordered" evidence="1">
    <location>
        <begin position="590"/>
        <end position="642"/>
    </location>
</feature>
<dbReference type="OrthoDB" id="10557720at2759"/>
<feature type="region of interest" description="Disordered" evidence="1">
    <location>
        <begin position="733"/>
        <end position="757"/>
    </location>
</feature>
<evidence type="ECO:0000313" key="2">
    <source>
        <dbReference type="EMBL" id="EFI91238.1"/>
    </source>
</evidence>
<dbReference type="RefSeq" id="XP_003026141.1">
    <property type="nucleotide sequence ID" value="XM_003026095.1"/>
</dbReference>
<feature type="compositionally biased region" description="Pro residues" evidence="1">
    <location>
        <begin position="432"/>
        <end position="447"/>
    </location>
</feature>
<feature type="compositionally biased region" description="Basic residues" evidence="1">
    <location>
        <begin position="143"/>
        <end position="161"/>
    </location>
</feature>